<dbReference type="FunFam" id="3.30.160.60:FF:000303">
    <property type="entry name" value="Zinc finger protein 41"/>
    <property type="match status" value="1"/>
</dbReference>
<evidence type="ECO:0000256" key="4">
    <source>
        <dbReference type="ARBA" id="ARBA00022833"/>
    </source>
</evidence>
<feature type="domain" description="C2H2-type" evidence="7">
    <location>
        <begin position="1111"/>
        <end position="1138"/>
    </location>
</feature>
<dbReference type="Gene3D" id="3.30.420.10">
    <property type="entry name" value="Ribonuclease H-like superfamily/Ribonuclease H"/>
    <property type="match status" value="1"/>
</dbReference>
<dbReference type="InterPro" id="IPR041588">
    <property type="entry name" value="Integrase_H2C2"/>
</dbReference>
<keyword evidence="3 6" id="KW-0863">Zinc-finger</keyword>
<dbReference type="FunFam" id="3.30.160.60:FF:000100">
    <property type="entry name" value="Zinc finger 45-like"/>
    <property type="match status" value="1"/>
</dbReference>
<feature type="domain" description="C2H2-type" evidence="7">
    <location>
        <begin position="1023"/>
        <end position="1045"/>
    </location>
</feature>
<feature type="domain" description="C2H2-type" evidence="7">
    <location>
        <begin position="1053"/>
        <end position="1081"/>
    </location>
</feature>
<dbReference type="Gene3D" id="1.10.340.70">
    <property type="match status" value="3"/>
</dbReference>
<feature type="domain" description="C2H2-type" evidence="7">
    <location>
        <begin position="995"/>
        <end position="1022"/>
    </location>
</feature>
<keyword evidence="2" id="KW-0677">Repeat</keyword>
<dbReference type="Pfam" id="PF17921">
    <property type="entry name" value="Integrase_H2C2"/>
    <property type="match status" value="2"/>
</dbReference>
<accession>A0AAD8BSH9</accession>
<dbReference type="PROSITE" id="PS00028">
    <property type="entry name" value="ZINC_FINGER_C2H2_1"/>
    <property type="match status" value="6"/>
</dbReference>
<sequence length="1364" mass="155975">MERRRKRRKQGNKHITLAAIKQYLLYGTYPSGSTPSDKRSVRKRAESFKIEDGELYYVVRPKRIEGEPLDQNPGASKANLRKAILTPKNQLSIAALVHVQGGGAHMGTERTFSALSAKYYWVGMANTVRKVLKNCVICLANRPFITKLQQPTSQTNCISQVTNVDISVHNDSEVPAEKEESFCLSESDGHKFEDNSLGMKYIITSELPEPDQVDSDLDFDPETVISDALFNPKSHRFWQKVEVQIYGPFPYKKKSVYIIASLDCFSKWPEANKMDKINERTVSQFCLKLIARFGVMEQLIILENEVTKSNCLDLTGLCLNLSQYNVAISKESINPLDESWNRLSINLHRFVDLYVNSWNDCLDLCLIPLRNSLVRNTDFTPSFLLMNREPIFPDCLIAGKGSSEIEVELNQGQIEQSVDTVMSHYIHCAFSDIKHIVPPVGETVNEETLDRKFVRRSGRKPKKINCSEVDDHETDDGSETSDQIISKEFSLKKSQQQIASQGKTKSESLDIIKTTEKQPSDEDGNVIKDIKHSEETLDKIDLDTYYRLIMIYLKDEAYPETFSDTLQRHIKELSANYIYENGELMFKQKGKLKKVPTCLADRLRLLKESHINNGEHLSKAKVQEHIESKDIFWKDMILDIKSFVSACPGCRHGETRKKRRTSKKFVRWYRGAEEEDDSDTELETAGDLGKVSNDELIDYLKQDSTPTCLSRSELLIFRKKAKNFKLEKGILFFWPNKRTDLKPRKVILSEKERLDVLKKIHGDNHLDKSSMLESLKKQYFWQTMYKDVDKFLSECCQADSIQEPEDDNDHCDPAIELRQKLFQDYFAGKNVFPQQELFQKFISVKDVTVTKPKQDLVAAAMESAQLTDQAISSEENWEMPCEADNVQHMNEESTAAPVTDHPQHVLSSTNHMETPKLELEINIENEVAKSEVKQEVFEGSKEEINSHEPITRHMTKSGISKKSHIRRRCDVCQEVIKGENNYKEHMYKHTRIKPFSCPLCHKKLTSIKGLNMHARRHSGHRPYLCNICGRGFPRSASLRYHIKTHDKGGGVPVACDVCNRSFSTENRMQKHKRFKHPAQAPVFRCDQCGKVFTAKRSLKRHEEAHQGIRKFECQYCQRSFFRKEYLNYHLVSHSNEDPSLANYKNKGKLKRAMAAQKKRDFSSKLSIVCLDPSTIEVAQDQEVYSQLVEDPNHQDWSEIHGDGAIVYGLEGTHRVEEVDPDVEEATTLVMVEEQPGEHGNVEVRHIILPRDQRQGQINLHSQGQISLHNQGQISLHNQGQISLHTQQQTLQELPQHHQSIELALPTGTHTFTLPSGSQLQAIDSGLDSVQYQVECLPGDTLTEADINAIHMLAQASLSGTHIIQ</sequence>
<dbReference type="GO" id="GO:0000978">
    <property type="term" value="F:RNA polymerase II cis-regulatory region sequence-specific DNA binding"/>
    <property type="evidence" value="ECO:0007669"/>
    <property type="project" value="TreeGrafter"/>
</dbReference>
<dbReference type="PROSITE" id="PS50157">
    <property type="entry name" value="ZINC_FINGER_C2H2_2"/>
    <property type="match status" value="6"/>
</dbReference>
<feature type="domain" description="C2H2-type" evidence="7">
    <location>
        <begin position="1083"/>
        <end position="1110"/>
    </location>
</feature>
<dbReference type="InterPro" id="IPR013087">
    <property type="entry name" value="Znf_C2H2_type"/>
</dbReference>
<dbReference type="PANTHER" id="PTHR24388">
    <property type="entry name" value="ZINC FINGER PROTEIN"/>
    <property type="match status" value="1"/>
</dbReference>
<gene>
    <name evidence="8" type="ORF">Bpfe_011635</name>
</gene>
<organism evidence="8 9">
    <name type="scientific">Biomphalaria pfeifferi</name>
    <name type="common">Bloodfluke planorb</name>
    <name type="synonym">Freshwater snail</name>
    <dbReference type="NCBI Taxonomy" id="112525"/>
    <lineage>
        <taxon>Eukaryota</taxon>
        <taxon>Metazoa</taxon>
        <taxon>Spiralia</taxon>
        <taxon>Lophotrochozoa</taxon>
        <taxon>Mollusca</taxon>
        <taxon>Gastropoda</taxon>
        <taxon>Heterobranchia</taxon>
        <taxon>Euthyneura</taxon>
        <taxon>Panpulmonata</taxon>
        <taxon>Hygrophila</taxon>
        <taxon>Lymnaeoidea</taxon>
        <taxon>Planorbidae</taxon>
        <taxon>Biomphalaria</taxon>
    </lineage>
</organism>
<evidence type="ECO:0000313" key="9">
    <source>
        <dbReference type="Proteomes" id="UP001233172"/>
    </source>
</evidence>
<reference evidence="8" key="1">
    <citation type="journal article" date="2023" name="PLoS Negl. Trop. Dis.">
        <title>A genome sequence for Biomphalaria pfeifferi, the major vector snail for the human-infecting parasite Schistosoma mansoni.</title>
        <authorList>
            <person name="Bu L."/>
            <person name="Lu L."/>
            <person name="Laidemitt M.R."/>
            <person name="Zhang S.M."/>
            <person name="Mutuku M."/>
            <person name="Mkoji G."/>
            <person name="Steinauer M."/>
            <person name="Loker E.S."/>
        </authorList>
    </citation>
    <scope>NUCLEOTIDE SEQUENCE</scope>
    <source>
        <strain evidence="8">KasaAsao</strain>
    </source>
</reference>
<evidence type="ECO:0000256" key="3">
    <source>
        <dbReference type="ARBA" id="ARBA00022771"/>
    </source>
</evidence>
<dbReference type="EMBL" id="JASAOG010000045">
    <property type="protein sequence ID" value="KAK0059025.1"/>
    <property type="molecule type" value="Genomic_DNA"/>
</dbReference>
<keyword evidence="1" id="KW-0479">Metal-binding</keyword>
<dbReference type="InterPro" id="IPR012337">
    <property type="entry name" value="RNaseH-like_sf"/>
</dbReference>
<evidence type="ECO:0000256" key="5">
    <source>
        <dbReference type="ARBA" id="ARBA00023242"/>
    </source>
</evidence>
<keyword evidence="9" id="KW-1185">Reference proteome</keyword>
<dbReference type="InterPro" id="IPR050527">
    <property type="entry name" value="Snail/Krueppel_Znf"/>
</dbReference>
<dbReference type="GO" id="GO:0000981">
    <property type="term" value="F:DNA-binding transcription factor activity, RNA polymerase II-specific"/>
    <property type="evidence" value="ECO:0007669"/>
    <property type="project" value="TreeGrafter"/>
</dbReference>
<name>A0AAD8BSH9_BIOPF</name>
<dbReference type="SMART" id="SM00355">
    <property type="entry name" value="ZnF_C2H2"/>
    <property type="match status" value="6"/>
</dbReference>
<keyword evidence="4" id="KW-0862">Zinc</keyword>
<evidence type="ECO:0000259" key="7">
    <source>
        <dbReference type="PROSITE" id="PS50157"/>
    </source>
</evidence>
<dbReference type="GO" id="GO:0008270">
    <property type="term" value="F:zinc ion binding"/>
    <property type="evidence" value="ECO:0007669"/>
    <property type="project" value="UniProtKB-KW"/>
</dbReference>
<dbReference type="Gene3D" id="3.30.160.60">
    <property type="entry name" value="Classic Zinc Finger"/>
    <property type="match status" value="4"/>
</dbReference>
<dbReference type="PANTHER" id="PTHR24388:SF104">
    <property type="entry name" value="AT-RICH BINDING PROTEIN-RELATED"/>
    <property type="match status" value="1"/>
</dbReference>
<protein>
    <submittedName>
        <fullName evidence="8">Gypsy retrotransposon integrase-like protein 1</fullName>
    </submittedName>
</protein>
<evidence type="ECO:0000256" key="6">
    <source>
        <dbReference type="PROSITE-ProRule" id="PRU00042"/>
    </source>
</evidence>
<dbReference type="SUPFAM" id="SSF53098">
    <property type="entry name" value="Ribonuclease H-like"/>
    <property type="match status" value="1"/>
</dbReference>
<dbReference type="SUPFAM" id="SSF57667">
    <property type="entry name" value="beta-beta-alpha zinc fingers"/>
    <property type="match status" value="2"/>
</dbReference>
<dbReference type="InterPro" id="IPR036236">
    <property type="entry name" value="Znf_C2H2_sf"/>
</dbReference>
<feature type="domain" description="C2H2-type" evidence="7">
    <location>
        <begin position="967"/>
        <end position="994"/>
    </location>
</feature>
<evidence type="ECO:0000256" key="2">
    <source>
        <dbReference type="ARBA" id="ARBA00022737"/>
    </source>
</evidence>
<dbReference type="Proteomes" id="UP001233172">
    <property type="component" value="Unassembled WGS sequence"/>
</dbReference>
<proteinExistence type="predicted"/>
<dbReference type="Pfam" id="PF13912">
    <property type="entry name" value="zf-C2H2_6"/>
    <property type="match status" value="2"/>
</dbReference>
<evidence type="ECO:0000313" key="8">
    <source>
        <dbReference type="EMBL" id="KAK0059025.1"/>
    </source>
</evidence>
<comment type="caution">
    <text evidence="8">The sequence shown here is derived from an EMBL/GenBank/DDBJ whole genome shotgun (WGS) entry which is preliminary data.</text>
</comment>
<evidence type="ECO:0000256" key="1">
    <source>
        <dbReference type="ARBA" id="ARBA00022723"/>
    </source>
</evidence>
<reference evidence="8" key="2">
    <citation type="submission" date="2023-04" db="EMBL/GenBank/DDBJ databases">
        <authorList>
            <person name="Bu L."/>
            <person name="Lu L."/>
            <person name="Laidemitt M.R."/>
            <person name="Zhang S.M."/>
            <person name="Mutuku M."/>
            <person name="Mkoji G."/>
            <person name="Steinauer M."/>
            <person name="Loker E.S."/>
        </authorList>
    </citation>
    <scope>NUCLEOTIDE SEQUENCE</scope>
    <source>
        <strain evidence="8">KasaAsao</strain>
        <tissue evidence="8">Whole Snail</tissue>
    </source>
</reference>
<dbReference type="InterPro" id="IPR036397">
    <property type="entry name" value="RNaseH_sf"/>
</dbReference>
<keyword evidence="5" id="KW-0539">Nucleus</keyword>
<dbReference type="Pfam" id="PF00096">
    <property type="entry name" value="zf-C2H2"/>
    <property type="match status" value="2"/>
</dbReference>